<name>A0A383TXB6_9FLAO</name>
<gene>
    <name evidence="2" type="ORF">SAMEA104719789_00665</name>
</gene>
<proteinExistence type="predicted"/>
<feature type="signal peptide" evidence="1">
    <location>
        <begin position="1"/>
        <end position="19"/>
    </location>
</feature>
<protein>
    <recommendedName>
        <fullName evidence="4">PpiC domain-containing protein</fullName>
    </recommendedName>
</protein>
<keyword evidence="3" id="KW-1185">Reference proteome</keyword>
<keyword evidence="1" id="KW-0732">Signal</keyword>
<reference evidence="2 3" key="1">
    <citation type="submission" date="2018-09" db="EMBL/GenBank/DDBJ databases">
        <authorList>
            <consortium name="Pathogen Informatics"/>
        </authorList>
    </citation>
    <scope>NUCLEOTIDE SEQUENCE [LARGE SCALE GENOMIC DNA]</scope>
    <source>
        <strain evidence="2 3">OH-22767</strain>
    </source>
</reference>
<evidence type="ECO:0000313" key="2">
    <source>
        <dbReference type="EMBL" id="SZD71616.1"/>
    </source>
</evidence>
<evidence type="ECO:0008006" key="4">
    <source>
        <dbReference type="Google" id="ProtNLM"/>
    </source>
</evidence>
<evidence type="ECO:0000313" key="3">
    <source>
        <dbReference type="Proteomes" id="UP000262142"/>
    </source>
</evidence>
<dbReference type="AlphaFoldDB" id="A0A383TXB6"/>
<feature type="chain" id="PRO_5016565911" description="PpiC domain-containing protein" evidence="1">
    <location>
        <begin position="20"/>
        <end position="402"/>
    </location>
</feature>
<dbReference type="EMBL" id="UNSC01000002">
    <property type="protein sequence ID" value="SZD71616.1"/>
    <property type="molecule type" value="Genomic_DNA"/>
</dbReference>
<dbReference type="OrthoDB" id="14196at2"/>
<accession>A0A383TXB6</accession>
<evidence type="ECO:0000256" key="1">
    <source>
        <dbReference type="SAM" id="SignalP"/>
    </source>
</evidence>
<dbReference type="Proteomes" id="UP000262142">
    <property type="component" value="Unassembled WGS sequence"/>
</dbReference>
<dbReference type="RefSeq" id="WP_119059093.1">
    <property type="nucleotide sequence ID" value="NZ_UNSC01000002.1"/>
</dbReference>
<organism evidence="2 3">
    <name type="scientific">Candidatus Ornithobacterium hominis</name>
    <dbReference type="NCBI Taxonomy" id="2497989"/>
    <lineage>
        <taxon>Bacteria</taxon>
        <taxon>Pseudomonadati</taxon>
        <taxon>Bacteroidota</taxon>
        <taxon>Flavobacteriia</taxon>
        <taxon>Flavobacteriales</taxon>
        <taxon>Weeksellaceae</taxon>
        <taxon>Ornithobacterium</taxon>
    </lineage>
</organism>
<sequence length="402" mass="47692">MKRFFLSLIFFSLFFQAKAQESIVVNGEKYALANFKKDFAKNIEVEGYDKALKNYTEYLLMLQRGKKLQVDTTHYYQNLLNQKKEEIQRIFLDKIVQNYLKKNEIPVEHELAPSEKIKILTAFVIEEKEKEIQTDSAALKQVIEAAGENFLIDENPLKFNENQWIYKTATGSFTQQDLVKQLNFAQQKIEENLKLSELINSGLNSLRNQFLINDYQEHFEFYQPKFKEEVDLLKKTIIINYLLENEVYQKYSGDELNQKLQIFLNKNKATYTWPVRYEVEIYRYYQPELKDEILKALKNNWNSDKIQKKWNTAGSDVALVVNQGKFPIYHEVLGKNFKPSEKIQEGTFRNTPTWIRLIKQWPPAPMTVNEAGNVLKEDFYNHLLNEFYSNLWENAEIKIFDE</sequence>